<comment type="caution">
    <text evidence="1">The sequence shown here is derived from an EMBL/GenBank/DDBJ whole genome shotgun (WGS) entry which is preliminary data.</text>
</comment>
<dbReference type="EMBL" id="JAUJYO010000007">
    <property type="protein sequence ID" value="KAK1312090.1"/>
    <property type="molecule type" value="Genomic_DNA"/>
</dbReference>
<sequence>MLLLWQSIAIKKHMFMTSTLSTNFLLGTMFSISEAAGQAAFVIGGHRERLPSVCSENAEGVKMDIHHVGGLPLIASAMVCVAPLCNL</sequence>
<evidence type="ECO:0000313" key="2">
    <source>
        <dbReference type="Proteomes" id="UP001180020"/>
    </source>
</evidence>
<accession>A0AAV9EGX5</accession>
<dbReference type="Proteomes" id="UP001180020">
    <property type="component" value="Unassembled WGS sequence"/>
</dbReference>
<protein>
    <submittedName>
        <fullName evidence="1">Uncharacterized protein</fullName>
    </submittedName>
</protein>
<organism evidence="1 2">
    <name type="scientific">Acorus calamus</name>
    <name type="common">Sweet flag</name>
    <dbReference type="NCBI Taxonomy" id="4465"/>
    <lineage>
        <taxon>Eukaryota</taxon>
        <taxon>Viridiplantae</taxon>
        <taxon>Streptophyta</taxon>
        <taxon>Embryophyta</taxon>
        <taxon>Tracheophyta</taxon>
        <taxon>Spermatophyta</taxon>
        <taxon>Magnoliopsida</taxon>
        <taxon>Liliopsida</taxon>
        <taxon>Acoraceae</taxon>
        <taxon>Acorus</taxon>
    </lineage>
</organism>
<keyword evidence="2" id="KW-1185">Reference proteome</keyword>
<gene>
    <name evidence="1" type="ORF">QJS10_CPA07g00791</name>
</gene>
<reference evidence="1" key="2">
    <citation type="submission" date="2023-06" db="EMBL/GenBank/DDBJ databases">
        <authorList>
            <person name="Ma L."/>
            <person name="Liu K.-W."/>
            <person name="Li Z."/>
            <person name="Hsiao Y.-Y."/>
            <person name="Qi Y."/>
            <person name="Fu T."/>
            <person name="Tang G."/>
            <person name="Zhang D."/>
            <person name="Sun W.-H."/>
            <person name="Liu D.-K."/>
            <person name="Li Y."/>
            <person name="Chen G.-Z."/>
            <person name="Liu X.-D."/>
            <person name="Liao X.-Y."/>
            <person name="Jiang Y.-T."/>
            <person name="Yu X."/>
            <person name="Hao Y."/>
            <person name="Huang J."/>
            <person name="Zhao X.-W."/>
            <person name="Ke S."/>
            <person name="Chen Y.-Y."/>
            <person name="Wu W.-L."/>
            <person name="Hsu J.-L."/>
            <person name="Lin Y.-F."/>
            <person name="Huang M.-D."/>
            <person name="Li C.-Y."/>
            <person name="Huang L."/>
            <person name="Wang Z.-W."/>
            <person name="Zhao X."/>
            <person name="Zhong W.-Y."/>
            <person name="Peng D.-H."/>
            <person name="Ahmad S."/>
            <person name="Lan S."/>
            <person name="Zhang J.-S."/>
            <person name="Tsai W.-C."/>
            <person name="Van De Peer Y."/>
            <person name="Liu Z.-J."/>
        </authorList>
    </citation>
    <scope>NUCLEOTIDE SEQUENCE</scope>
    <source>
        <strain evidence="1">CP</strain>
        <tissue evidence="1">Leaves</tissue>
    </source>
</reference>
<proteinExistence type="predicted"/>
<reference evidence="1" key="1">
    <citation type="journal article" date="2023" name="Nat. Commun.">
        <title>Diploid and tetraploid genomes of Acorus and the evolution of monocots.</title>
        <authorList>
            <person name="Ma L."/>
            <person name="Liu K.W."/>
            <person name="Li Z."/>
            <person name="Hsiao Y.Y."/>
            <person name="Qi Y."/>
            <person name="Fu T."/>
            <person name="Tang G.D."/>
            <person name="Zhang D."/>
            <person name="Sun W.H."/>
            <person name="Liu D.K."/>
            <person name="Li Y."/>
            <person name="Chen G.Z."/>
            <person name="Liu X.D."/>
            <person name="Liao X.Y."/>
            <person name="Jiang Y.T."/>
            <person name="Yu X."/>
            <person name="Hao Y."/>
            <person name="Huang J."/>
            <person name="Zhao X.W."/>
            <person name="Ke S."/>
            <person name="Chen Y.Y."/>
            <person name="Wu W.L."/>
            <person name="Hsu J.L."/>
            <person name="Lin Y.F."/>
            <person name="Huang M.D."/>
            <person name="Li C.Y."/>
            <person name="Huang L."/>
            <person name="Wang Z.W."/>
            <person name="Zhao X."/>
            <person name="Zhong W.Y."/>
            <person name="Peng D.H."/>
            <person name="Ahmad S."/>
            <person name="Lan S."/>
            <person name="Zhang J.S."/>
            <person name="Tsai W.C."/>
            <person name="Van de Peer Y."/>
            <person name="Liu Z.J."/>
        </authorList>
    </citation>
    <scope>NUCLEOTIDE SEQUENCE</scope>
    <source>
        <strain evidence="1">CP</strain>
    </source>
</reference>
<evidence type="ECO:0000313" key="1">
    <source>
        <dbReference type="EMBL" id="KAK1312090.1"/>
    </source>
</evidence>
<name>A0AAV9EGX5_ACOCL</name>
<dbReference type="AlphaFoldDB" id="A0AAV9EGX5"/>